<dbReference type="PANTHER" id="PTHR12277:SF81">
    <property type="entry name" value="PROTEIN ABHD13"/>
    <property type="match status" value="1"/>
</dbReference>
<comment type="caution">
    <text evidence="3">The sequence shown here is derived from an EMBL/GenBank/DDBJ whole genome shotgun (WGS) entry which is preliminary data.</text>
</comment>
<evidence type="ECO:0000313" key="3">
    <source>
        <dbReference type="EMBL" id="MBC5765681.1"/>
    </source>
</evidence>
<dbReference type="Proteomes" id="UP000596827">
    <property type="component" value="Unassembled WGS sequence"/>
</dbReference>
<name>A0A923S2T3_9BURK</name>
<evidence type="ECO:0000259" key="2">
    <source>
        <dbReference type="Pfam" id="PF12146"/>
    </source>
</evidence>
<dbReference type="RefSeq" id="WP_187082160.1">
    <property type="nucleotide sequence ID" value="NZ_JACORU010000005.1"/>
</dbReference>
<evidence type="ECO:0000313" key="4">
    <source>
        <dbReference type="Proteomes" id="UP000596827"/>
    </source>
</evidence>
<keyword evidence="4" id="KW-1185">Reference proteome</keyword>
<dbReference type="InterPro" id="IPR022742">
    <property type="entry name" value="Hydrolase_4"/>
</dbReference>
<dbReference type="InterPro" id="IPR029058">
    <property type="entry name" value="AB_hydrolase_fold"/>
</dbReference>
<sequence length="280" mass="31054">MKSRLVLTLAALAAALTMGCTTLDERQRAWIFQPSDRSWGASSQHAEGMEHVWVEFGSRVTGQPIRLHGLWLPAAERPDTAPVLLYLHGARWNVEGSAPRIQRMQEHGFSVLAIDYRGFGKSTPGLPSEEMAYEDARAAWDWLAAKYPNRPRYIFGHSLGGAIAIDLASRVDDEQGTIVEGTFTSIPDVAASMKWGWLPIGPLITQRFESVRKVDKIGSPLLVVHGSNDSLIASELGRKLYEAATGKKKFVLVEGGSHFSTMSVGREKYREALRELFSFR</sequence>
<dbReference type="Gene3D" id="3.40.50.1820">
    <property type="entry name" value="alpha/beta hydrolase"/>
    <property type="match status" value="1"/>
</dbReference>
<accession>A0A923S2T3</accession>
<keyword evidence="3" id="KW-0378">Hydrolase</keyword>
<organism evidence="3 4">
    <name type="scientific">Ramlibacter albus</name>
    <dbReference type="NCBI Taxonomy" id="2079448"/>
    <lineage>
        <taxon>Bacteria</taxon>
        <taxon>Pseudomonadati</taxon>
        <taxon>Pseudomonadota</taxon>
        <taxon>Betaproteobacteria</taxon>
        <taxon>Burkholderiales</taxon>
        <taxon>Comamonadaceae</taxon>
        <taxon>Ramlibacter</taxon>
    </lineage>
</organism>
<dbReference type="Pfam" id="PF12146">
    <property type="entry name" value="Hydrolase_4"/>
    <property type="match status" value="1"/>
</dbReference>
<feature type="chain" id="PRO_5037687199" evidence="1">
    <location>
        <begin position="20"/>
        <end position="280"/>
    </location>
</feature>
<dbReference type="SUPFAM" id="SSF53474">
    <property type="entry name" value="alpha/beta-Hydrolases"/>
    <property type="match status" value="1"/>
</dbReference>
<reference evidence="3" key="1">
    <citation type="submission" date="2020-08" db="EMBL/GenBank/DDBJ databases">
        <title>Ramlibacter sp. GTP1 16S ribosomal RNA gene genome sequencing and assembly.</title>
        <authorList>
            <person name="Kang M."/>
        </authorList>
    </citation>
    <scope>NUCLEOTIDE SEQUENCE</scope>
    <source>
        <strain evidence="3">GTP1</strain>
    </source>
</reference>
<dbReference type="PROSITE" id="PS51257">
    <property type="entry name" value="PROKAR_LIPOPROTEIN"/>
    <property type="match status" value="1"/>
</dbReference>
<evidence type="ECO:0000256" key="1">
    <source>
        <dbReference type="SAM" id="SignalP"/>
    </source>
</evidence>
<feature type="signal peptide" evidence="1">
    <location>
        <begin position="1"/>
        <end position="19"/>
    </location>
</feature>
<feature type="domain" description="Serine aminopeptidase S33" evidence="2">
    <location>
        <begin position="83"/>
        <end position="188"/>
    </location>
</feature>
<protein>
    <submittedName>
        <fullName evidence="3">Alpha/beta fold hydrolase</fullName>
    </submittedName>
</protein>
<dbReference type="EMBL" id="JACORU010000005">
    <property type="protein sequence ID" value="MBC5765681.1"/>
    <property type="molecule type" value="Genomic_DNA"/>
</dbReference>
<dbReference type="InterPro" id="IPR000073">
    <property type="entry name" value="AB_hydrolase_1"/>
</dbReference>
<dbReference type="AlphaFoldDB" id="A0A923S2T3"/>
<proteinExistence type="predicted"/>
<dbReference type="GO" id="GO:0016787">
    <property type="term" value="F:hydrolase activity"/>
    <property type="evidence" value="ECO:0007669"/>
    <property type="project" value="UniProtKB-KW"/>
</dbReference>
<keyword evidence="1" id="KW-0732">Signal</keyword>
<gene>
    <name evidence="3" type="ORF">H8R02_14530</name>
</gene>
<dbReference type="PANTHER" id="PTHR12277">
    <property type="entry name" value="ALPHA/BETA HYDROLASE DOMAIN-CONTAINING PROTEIN"/>
    <property type="match status" value="1"/>
</dbReference>
<dbReference type="PRINTS" id="PR00111">
    <property type="entry name" value="ABHYDROLASE"/>
</dbReference>